<reference evidence="4 5" key="1">
    <citation type="journal article" name="Sci. Rep.">
        <title>Telomere-to-telomere assembled and centromere annotated genomes of the two main subspecies of the button mushroom Agaricus bisporus reveal especially polymorphic chromosome ends.</title>
        <authorList>
            <person name="Sonnenberg A.S.M."/>
            <person name="Sedaghat-Telgerd N."/>
            <person name="Lavrijssen B."/>
            <person name="Ohm R.A."/>
            <person name="Hendrickx P.M."/>
            <person name="Scholtmeijer K."/>
            <person name="Baars J.J.P."/>
            <person name="van Peer A."/>
        </authorList>
    </citation>
    <scope>NUCLEOTIDE SEQUENCE [LARGE SCALE GENOMIC DNA]</scope>
    <source>
        <strain evidence="4 5">H119_p4</strain>
    </source>
</reference>
<comment type="caution">
    <text evidence="4">The sequence shown here is derived from an EMBL/GenBank/DDBJ whole genome shotgun (WGS) entry which is preliminary data.</text>
</comment>
<gene>
    <name evidence="4" type="ORF">Agabi119p4_11029</name>
</gene>
<evidence type="ECO:0000256" key="1">
    <source>
        <dbReference type="ARBA" id="ARBA00022737"/>
    </source>
</evidence>
<dbReference type="Proteomes" id="UP000629468">
    <property type="component" value="Unassembled WGS sequence"/>
</dbReference>
<dbReference type="Pfam" id="PF24883">
    <property type="entry name" value="NPHP3_N"/>
    <property type="match status" value="1"/>
</dbReference>
<evidence type="ECO:0000256" key="2">
    <source>
        <dbReference type="SAM" id="MobiDB-lite"/>
    </source>
</evidence>
<dbReference type="AlphaFoldDB" id="A0A8H7C1H7"/>
<organism evidence="4 5">
    <name type="scientific">Agaricus bisporus var. burnettii</name>
    <dbReference type="NCBI Taxonomy" id="192524"/>
    <lineage>
        <taxon>Eukaryota</taxon>
        <taxon>Fungi</taxon>
        <taxon>Dikarya</taxon>
        <taxon>Basidiomycota</taxon>
        <taxon>Agaricomycotina</taxon>
        <taxon>Agaricomycetes</taxon>
        <taxon>Agaricomycetidae</taxon>
        <taxon>Agaricales</taxon>
        <taxon>Agaricineae</taxon>
        <taxon>Agaricaceae</taxon>
        <taxon>Agaricus</taxon>
    </lineage>
</organism>
<dbReference type="Gene3D" id="3.40.50.300">
    <property type="entry name" value="P-loop containing nucleotide triphosphate hydrolases"/>
    <property type="match status" value="1"/>
</dbReference>
<dbReference type="PANTHER" id="PTHR10039">
    <property type="entry name" value="AMELOGENIN"/>
    <property type="match status" value="1"/>
</dbReference>
<protein>
    <recommendedName>
        <fullName evidence="3">Nephrocystin 3-like N-terminal domain-containing protein</fullName>
    </recommendedName>
</protein>
<dbReference type="SUPFAM" id="SSF52540">
    <property type="entry name" value="P-loop containing nucleoside triphosphate hydrolases"/>
    <property type="match status" value="1"/>
</dbReference>
<dbReference type="InterPro" id="IPR056884">
    <property type="entry name" value="NPHP3-like_N"/>
</dbReference>
<dbReference type="PANTHER" id="PTHR10039:SF17">
    <property type="entry name" value="FUNGAL STAND N-TERMINAL GOODBYE DOMAIN-CONTAINING PROTEIN-RELATED"/>
    <property type="match status" value="1"/>
</dbReference>
<evidence type="ECO:0000259" key="3">
    <source>
        <dbReference type="Pfam" id="PF24883"/>
    </source>
</evidence>
<evidence type="ECO:0000313" key="5">
    <source>
        <dbReference type="Proteomes" id="UP000629468"/>
    </source>
</evidence>
<accession>A0A8H7C1H7</accession>
<keyword evidence="1" id="KW-0677">Repeat</keyword>
<name>A0A8H7C1H7_AGABI</name>
<proteinExistence type="predicted"/>
<evidence type="ECO:0000313" key="4">
    <source>
        <dbReference type="EMBL" id="KAF7760353.1"/>
    </source>
</evidence>
<feature type="region of interest" description="Disordered" evidence="2">
    <location>
        <begin position="20"/>
        <end position="76"/>
    </location>
</feature>
<dbReference type="EMBL" id="JABXXO010000015">
    <property type="protein sequence ID" value="KAF7760353.1"/>
    <property type="molecule type" value="Genomic_DNA"/>
</dbReference>
<dbReference type="InterPro" id="IPR027417">
    <property type="entry name" value="P-loop_NTPase"/>
</dbReference>
<feature type="compositionally biased region" description="Polar residues" evidence="2">
    <location>
        <begin position="63"/>
        <end position="76"/>
    </location>
</feature>
<sequence length="1209" mass="137808">MAPGSKRRKFKALIGKSFSKEKDKAVSNDVQSDKPTVPLTAASSVVAVDESPPGTSAPKILVSRSSPQAPGIHASSSGGIFPNASNFAVNNPIMMDNAVNPTVNIYGASDKSKAMGRLFEHIIRGAAHDSSARDPPPKCHPGTRIRINEHIITWFYDEEKGELLIWVYGPAGVGKSAIMQTLAEKLTESGHLGASVFISRPNRRNDSRKLIITIAYQLAVIIEDYCTFITDKLTRDPDLVNKGMEEQFKVFIVEPFVGKKIGASAGLWGILLDGLDELDEHQSQRKIIRLIADFIVEHPDVPLLWAIASRQEPHISDTFNEAKVVPTYQKQYVPTDSEESRRDVTMFLRASLERIQKEFPRIVSKQWPSEEQFSCLAAAASGLFAFADTAVRFIEDSRYANPTMRLRQVLSALNDLTATSDSQPFTSLDALYTSILRSIPPEVWLTTKRVLGALLYVQGEATRLVLRRLGPLSIVLGLDLGDIYASVHGCYSLLNVFNSEHPDQQVVNLYHASFSDYLLDLSRSNDFCISIGDVEDDLMQSSLKIWQDFKTRYPPMSGLTYDTRWLKYFSGSVSFNSGGRDLAYDLMWYIHDMLFTFLVEKHNPAHERPFRSEEDQCQCFDLLSQLEDATVCNIFEGSNELPSFLLWLFDMWELYHKELVSKGIVYKVELNQVQYSNLGGCPAQIQVMQGKSTLVEEEYKMASFHHILDQIPHLESRFPQLPVLACGHQGKGCLFFRHKADISDLEPYSLDPSISSDTIPIWIYFVIPHSQSDFYHDTEHFFRVKFDTIQTSYPMLTQNTWPSKEDFLKFAGIASHQPVFADTAIQFIEDPDFSDPVTRLDQILSLIDEIDPSSDQPFIYVDALYTHMLNSVPQDIWPITQQVLGALYYSSLYESLSFASPRGISAVLGIELSVVYTALRGFYPMVKIPPEELFWESMAFHHPSFCEYLIDYTRSQIFYISMENAETYIWRLLIEIWQDFRKFSSGLSDQDYVQKWTSYCLQYHSATNSSDSSLILDFDADLFHDIHDAPFSSIKQYGTARLVLEQSRDEVFHMLGQLDLTTICIGFRWWKRKEFVIWLFDIWNTYQVELTSQGLIHEADFQELRFDYSYGCLSPHTLHCKVGSTWQILAGIQPTSQEEHEKYISGLQLFQQRQPQLQVLIGGSPGEKVAVFVYEYTEDDLKEQMHRPRHGSWSAEDLGYYILPYHEKV</sequence>
<feature type="domain" description="Nephrocystin 3-like N-terminal" evidence="3">
    <location>
        <begin position="148"/>
        <end position="310"/>
    </location>
</feature>